<sequence length="202" mass="22004">MGALDRRQRWRPVQGWSMAPLEPAEITAGRLHLRPWHPRDADAVHLACQDPEISRWTRVPTPYLYQHAVDFVSRQSPQSWASGTGALFAVVDATTEQLLASVGLTDLSGDGDAKIGYWCAAPARGRAVTSQAVAALTRWGFGALGLARIEWRAAVGNLASRRVAEKAGFTVEGTLRRALLLGDGNRRDCWVGSLLPDDPAPR</sequence>
<dbReference type="SUPFAM" id="SSF55729">
    <property type="entry name" value="Acyl-CoA N-acyltransferases (Nat)"/>
    <property type="match status" value="1"/>
</dbReference>
<dbReference type="Pfam" id="PF13302">
    <property type="entry name" value="Acetyltransf_3"/>
    <property type="match status" value="1"/>
</dbReference>
<evidence type="ECO:0000259" key="1">
    <source>
        <dbReference type="PROSITE" id="PS51186"/>
    </source>
</evidence>
<dbReference type="AlphaFoldDB" id="Q2JEZ2"/>
<dbReference type="eggNOG" id="COG1670">
    <property type="taxonomic scope" value="Bacteria"/>
</dbReference>
<proteinExistence type="predicted"/>
<dbReference type="GO" id="GO:1990189">
    <property type="term" value="F:protein N-terminal-serine acetyltransferase activity"/>
    <property type="evidence" value="ECO:0007669"/>
    <property type="project" value="TreeGrafter"/>
</dbReference>
<dbReference type="Proteomes" id="UP000001937">
    <property type="component" value="Chromosome"/>
</dbReference>
<name>Q2JEZ2_FRACC</name>
<organism evidence="2 3">
    <name type="scientific">Frankia casuarinae (strain DSM 45818 / CECT 9043 / HFP020203 / CcI3)</name>
    <dbReference type="NCBI Taxonomy" id="106370"/>
    <lineage>
        <taxon>Bacteria</taxon>
        <taxon>Bacillati</taxon>
        <taxon>Actinomycetota</taxon>
        <taxon>Actinomycetes</taxon>
        <taxon>Frankiales</taxon>
        <taxon>Frankiaceae</taxon>
        <taxon>Frankia</taxon>
    </lineage>
</organism>
<dbReference type="PANTHER" id="PTHR43441">
    <property type="entry name" value="RIBOSOMAL-PROTEIN-SERINE ACETYLTRANSFERASE"/>
    <property type="match status" value="1"/>
</dbReference>
<dbReference type="PhylomeDB" id="Q2JEZ2"/>
<dbReference type="Gene3D" id="3.40.630.30">
    <property type="match status" value="1"/>
</dbReference>
<feature type="domain" description="N-acetyltransferase" evidence="1">
    <location>
        <begin position="31"/>
        <end position="196"/>
    </location>
</feature>
<dbReference type="InterPro" id="IPR051908">
    <property type="entry name" value="Ribosomal_N-acetyltransferase"/>
</dbReference>
<dbReference type="PROSITE" id="PS51186">
    <property type="entry name" value="GNAT"/>
    <property type="match status" value="1"/>
</dbReference>
<accession>Q2JEZ2</accession>
<keyword evidence="3" id="KW-1185">Reference proteome</keyword>
<dbReference type="InterPro" id="IPR000182">
    <property type="entry name" value="GNAT_dom"/>
</dbReference>
<dbReference type="GO" id="GO:0008999">
    <property type="term" value="F:protein-N-terminal-alanine acetyltransferase activity"/>
    <property type="evidence" value="ECO:0007669"/>
    <property type="project" value="TreeGrafter"/>
</dbReference>
<dbReference type="EMBL" id="CP000249">
    <property type="protein sequence ID" value="ABD10150.1"/>
    <property type="molecule type" value="Genomic_DNA"/>
</dbReference>
<dbReference type="GO" id="GO:0005737">
    <property type="term" value="C:cytoplasm"/>
    <property type="evidence" value="ECO:0007669"/>
    <property type="project" value="TreeGrafter"/>
</dbReference>
<dbReference type="KEGG" id="fra:Francci3_0766"/>
<gene>
    <name evidence="2" type="ordered locus">Francci3_0766</name>
</gene>
<dbReference type="InterPro" id="IPR016181">
    <property type="entry name" value="Acyl_CoA_acyltransferase"/>
</dbReference>
<protein>
    <submittedName>
        <fullName evidence="2">GCN5-related N-acetyltransferase</fullName>
    </submittedName>
</protein>
<evidence type="ECO:0000313" key="3">
    <source>
        <dbReference type="Proteomes" id="UP000001937"/>
    </source>
</evidence>
<dbReference type="HOGENOM" id="CLU_013985_3_4_11"/>
<dbReference type="PANTHER" id="PTHR43441:SF10">
    <property type="entry name" value="ACETYLTRANSFERASE"/>
    <property type="match status" value="1"/>
</dbReference>
<reference evidence="2 3" key="1">
    <citation type="journal article" date="2007" name="Genome Res.">
        <title>Genome characteristics of facultatively symbiotic Frankia sp. strains reflect host range and host plant biogeography.</title>
        <authorList>
            <person name="Normand P."/>
            <person name="Lapierre P."/>
            <person name="Tisa L.S."/>
            <person name="Gogarten J.P."/>
            <person name="Alloisio N."/>
            <person name="Bagnarol E."/>
            <person name="Bassi C.A."/>
            <person name="Berry A.M."/>
            <person name="Bickhart D.M."/>
            <person name="Choisne N."/>
            <person name="Couloux A."/>
            <person name="Cournoyer B."/>
            <person name="Cruveiller S."/>
            <person name="Daubin V."/>
            <person name="Demange N."/>
            <person name="Francino M.P."/>
            <person name="Goltsman E."/>
            <person name="Huang Y."/>
            <person name="Kopp O.R."/>
            <person name="Labarre L."/>
            <person name="Lapidus A."/>
            <person name="Lavire C."/>
            <person name="Marechal J."/>
            <person name="Martinez M."/>
            <person name="Mastronunzio J.E."/>
            <person name="Mullin B.C."/>
            <person name="Niemann J."/>
            <person name="Pujic P."/>
            <person name="Rawnsley T."/>
            <person name="Rouy Z."/>
            <person name="Schenowitz C."/>
            <person name="Sellstedt A."/>
            <person name="Tavares F."/>
            <person name="Tomkins J.P."/>
            <person name="Vallenet D."/>
            <person name="Valverde C."/>
            <person name="Wall L.G."/>
            <person name="Wang Y."/>
            <person name="Medigue C."/>
            <person name="Benson D.R."/>
        </authorList>
    </citation>
    <scope>NUCLEOTIDE SEQUENCE [LARGE SCALE GENOMIC DNA]</scope>
    <source>
        <strain evidence="3">DSM 45818 / CECT 9043 / CcI3</strain>
    </source>
</reference>
<evidence type="ECO:0000313" key="2">
    <source>
        <dbReference type="EMBL" id="ABD10150.1"/>
    </source>
</evidence>